<dbReference type="InterPro" id="IPR050624">
    <property type="entry name" value="HTH-type_Tx_Regulator"/>
</dbReference>
<dbReference type="PANTHER" id="PTHR43479:SF11">
    <property type="entry name" value="ACREF_ENVCD OPERON REPRESSOR-RELATED"/>
    <property type="match status" value="1"/>
</dbReference>
<organism evidence="5 6">
    <name type="scientific">Bacillus rhizoplanae</name>
    <dbReference type="NCBI Taxonomy" id="2880966"/>
    <lineage>
        <taxon>Bacteria</taxon>
        <taxon>Bacillati</taxon>
        <taxon>Bacillota</taxon>
        <taxon>Bacilli</taxon>
        <taxon>Bacillales</taxon>
        <taxon>Bacillaceae</taxon>
        <taxon>Bacillus</taxon>
    </lineage>
</organism>
<dbReference type="Proteomes" id="UP000789423">
    <property type="component" value="Unassembled WGS sequence"/>
</dbReference>
<evidence type="ECO:0000313" key="5">
    <source>
        <dbReference type="EMBL" id="CAG9614468.1"/>
    </source>
</evidence>
<protein>
    <recommendedName>
        <fullName evidence="4">HTH tetR-type domain-containing protein</fullName>
    </recommendedName>
</protein>
<dbReference type="SUPFAM" id="SSF48498">
    <property type="entry name" value="Tetracyclin repressor-like, C-terminal domain"/>
    <property type="match status" value="1"/>
</dbReference>
<keyword evidence="1" id="KW-0678">Repressor</keyword>
<dbReference type="InterPro" id="IPR009057">
    <property type="entry name" value="Homeodomain-like_sf"/>
</dbReference>
<dbReference type="SUPFAM" id="SSF46689">
    <property type="entry name" value="Homeodomain-like"/>
    <property type="match status" value="1"/>
</dbReference>
<gene>
    <name evidence="5" type="ORF">BACCIP111899_03698</name>
</gene>
<keyword evidence="6" id="KW-1185">Reference proteome</keyword>
<sequence length="194" mass="22749">MIQLDKRQTLFDAARALFLEQGFKKTNIAAITKRANVAVGTFYKYYSSKEQIFCEVYLAENEQTKRKIISQIDTDQSPKEVVRQFFEKIIQIGKHNAILAEWYQNTEISQLIMERNQNRDDWQNSFVYSFLIDNIKRWQESGQFRRDIDLDTMISLFNVLIVVDIHKDEVGSQHYPQAMKLLAELIVDGLSARS</sequence>
<evidence type="ECO:0000256" key="2">
    <source>
        <dbReference type="ARBA" id="ARBA00023125"/>
    </source>
</evidence>
<feature type="domain" description="HTH tetR-type" evidence="4">
    <location>
        <begin position="4"/>
        <end position="64"/>
    </location>
</feature>
<comment type="caution">
    <text evidence="5">The sequence shown here is derived from an EMBL/GenBank/DDBJ whole genome shotgun (WGS) entry which is preliminary data.</text>
</comment>
<dbReference type="PROSITE" id="PS50977">
    <property type="entry name" value="HTH_TETR_2"/>
    <property type="match status" value="1"/>
</dbReference>
<accession>A0ABM8YFM0</accession>
<evidence type="ECO:0000256" key="3">
    <source>
        <dbReference type="PROSITE-ProRule" id="PRU00335"/>
    </source>
</evidence>
<evidence type="ECO:0000313" key="6">
    <source>
        <dbReference type="Proteomes" id="UP000789423"/>
    </source>
</evidence>
<reference evidence="5 6" key="1">
    <citation type="submission" date="2021-10" db="EMBL/GenBank/DDBJ databases">
        <authorList>
            <person name="Criscuolo A."/>
        </authorList>
    </citation>
    <scope>NUCLEOTIDE SEQUENCE [LARGE SCALE GENOMIC DNA]</scope>
    <source>
        <strain evidence="6">CIP 111899</strain>
    </source>
</reference>
<keyword evidence="2 3" id="KW-0238">DNA-binding</keyword>
<dbReference type="PRINTS" id="PR00455">
    <property type="entry name" value="HTHTETR"/>
</dbReference>
<evidence type="ECO:0000256" key="1">
    <source>
        <dbReference type="ARBA" id="ARBA00022491"/>
    </source>
</evidence>
<dbReference type="Gene3D" id="1.10.357.10">
    <property type="entry name" value="Tetracycline Repressor, domain 2"/>
    <property type="match status" value="1"/>
</dbReference>
<dbReference type="PANTHER" id="PTHR43479">
    <property type="entry name" value="ACREF/ENVCD OPERON REPRESSOR-RELATED"/>
    <property type="match status" value="1"/>
</dbReference>
<proteinExistence type="predicted"/>
<dbReference type="InterPro" id="IPR036271">
    <property type="entry name" value="Tet_transcr_reg_TetR-rel_C_sf"/>
</dbReference>
<name>A0ABM8YFM0_9BACI</name>
<dbReference type="Pfam" id="PF00440">
    <property type="entry name" value="TetR_N"/>
    <property type="match status" value="1"/>
</dbReference>
<dbReference type="RefSeq" id="WP_230576417.1">
    <property type="nucleotide sequence ID" value="NZ_CAKJTI010000028.1"/>
</dbReference>
<feature type="DNA-binding region" description="H-T-H motif" evidence="3">
    <location>
        <begin position="27"/>
        <end position="46"/>
    </location>
</feature>
<evidence type="ECO:0000259" key="4">
    <source>
        <dbReference type="PROSITE" id="PS50977"/>
    </source>
</evidence>
<dbReference type="InterPro" id="IPR001647">
    <property type="entry name" value="HTH_TetR"/>
</dbReference>
<dbReference type="EMBL" id="CAKJTI010000028">
    <property type="protein sequence ID" value="CAG9614468.1"/>
    <property type="molecule type" value="Genomic_DNA"/>
</dbReference>